<feature type="transmembrane region" description="Helical" evidence="6">
    <location>
        <begin position="58"/>
        <end position="75"/>
    </location>
</feature>
<dbReference type="RefSeq" id="WP_298351371.1">
    <property type="nucleotide sequence ID" value="NZ_JBHSHB010000040.1"/>
</dbReference>
<dbReference type="EMBL" id="JBHSHB010000040">
    <property type="protein sequence ID" value="MFC4691552.1"/>
    <property type="molecule type" value="Genomic_DNA"/>
</dbReference>
<feature type="transmembrane region" description="Helical" evidence="6">
    <location>
        <begin position="144"/>
        <end position="163"/>
    </location>
</feature>
<feature type="transmembrane region" description="Helical" evidence="6">
    <location>
        <begin position="315"/>
        <end position="335"/>
    </location>
</feature>
<feature type="domain" description="Major facilitator superfamily (MFS) profile" evidence="7">
    <location>
        <begin position="17"/>
        <end position="405"/>
    </location>
</feature>
<gene>
    <name evidence="8" type="ORF">ACFO5T_14045</name>
</gene>
<proteinExistence type="predicted"/>
<sequence length="414" mass="45860">MNTAYFCRMQKSRSSQIEFIALMAALMSVTALAIDALLPALDIIGEAIQTKTPADNQLLITMIFLGLGIGPLIFGPLADARGRKSSVYIGFFIFIIASFICVYTRSFEVMILGRILQGVGLSAPRTICVAIIRDLYEGDYMARIMSFVTVVFLLIPIVAPAMGKVVLDTWNWQGIFIVQVIISVLVMFWFWKRQHETLTPDKRIPYSVKRILSGFYETIKYKRTIAFTIIQGFIVGSFLVYLSASQQIFENQYGLEDEFPYIFAGLAASIGAAILLNATLVVRLGMEKLVTYALAGFFCVSLLYVILFYDVLHPSIYILVAFFALQFFCIGFMFGNLRALAMEPVGHIAGIGAAITGLISTLMAVPISTFIGRFVENTTLPLFIGFSSCAAISLGILFWIKKKAPRKISLKPSS</sequence>
<feature type="transmembrane region" description="Helical" evidence="6">
    <location>
        <begin position="20"/>
        <end position="38"/>
    </location>
</feature>
<dbReference type="SUPFAM" id="SSF103473">
    <property type="entry name" value="MFS general substrate transporter"/>
    <property type="match status" value="1"/>
</dbReference>
<evidence type="ECO:0000256" key="2">
    <source>
        <dbReference type="ARBA" id="ARBA00022448"/>
    </source>
</evidence>
<dbReference type="InterPro" id="IPR036259">
    <property type="entry name" value="MFS_trans_sf"/>
</dbReference>
<keyword evidence="5 6" id="KW-0472">Membrane</keyword>
<keyword evidence="4 6" id="KW-1133">Transmembrane helix</keyword>
<evidence type="ECO:0000313" key="8">
    <source>
        <dbReference type="EMBL" id="MFC4691552.1"/>
    </source>
</evidence>
<dbReference type="Proteomes" id="UP001595878">
    <property type="component" value="Unassembled WGS sequence"/>
</dbReference>
<feature type="transmembrane region" description="Helical" evidence="6">
    <location>
        <begin position="289"/>
        <end position="309"/>
    </location>
</feature>
<reference evidence="9" key="1">
    <citation type="journal article" date="2019" name="Int. J. Syst. Evol. Microbiol.">
        <title>The Global Catalogue of Microorganisms (GCM) 10K type strain sequencing project: providing services to taxonomists for standard genome sequencing and annotation.</title>
        <authorList>
            <consortium name="The Broad Institute Genomics Platform"/>
            <consortium name="The Broad Institute Genome Sequencing Center for Infectious Disease"/>
            <person name="Wu L."/>
            <person name="Ma J."/>
        </authorList>
    </citation>
    <scope>NUCLEOTIDE SEQUENCE [LARGE SCALE GENOMIC DNA]</scope>
    <source>
        <strain evidence="9">CGMCC 4.7427</strain>
    </source>
</reference>
<feature type="transmembrane region" description="Helical" evidence="6">
    <location>
        <begin position="169"/>
        <end position="191"/>
    </location>
</feature>
<feature type="transmembrane region" description="Helical" evidence="6">
    <location>
        <begin position="111"/>
        <end position="132"/>
    </location>
</feature>
<dbReference type="Pfam" id="PF07690">
    <property type="entry name" value="MFS_1"/>
    <property type="match status" value="1"/>
</dbReference>
<comment type="subcellular location">
    <subcellularLocation>
        <location evidence="1">Membrane</location>
        <topology evidence="1">Multi-pass membrane protein</topology>
    </subcellularLocation>
</comment>
<evidence type="ECO:0000259" key="7">
    <source>
        <dbReference type="PROSITE" id="PS50850"/>
    </source>
</evidence>
<keyword evidence="9" id="KW-1185">Reference proteome</keyword>
<evidence type="ECO:0000256" key="4">
    <source>
        <dbReference type="ARBA" id="ARBA00022989"/>
    </source>
</evidence>
<dbReference type="PANTHER" id="PTHR23502">
    <property type="entry name" value="MAJOR FACILITATOR SUPERFAMILY"/>
    <property type="match status" value="1"/>
</dbReference>
<evidence type="ECO:0000256" key="3">
    <source>
        <dbReference type="ARBA" id="ARBA00022692"/>
    </source>
</evidence>
<evidence type="ECO:0000256" key="1">
    <source>
        <dbReference type="ARBA" id="ARBA00004141"/>
    </source>
</evidence>
<accession>A0ABV9LDS0</accession>
<evidence type="ECO:0000256" key="5">
    <source>
        <dbReference type="ARBA" id="ARBA00023136"/>
    </source>
</evidence>
<keyword evidence="2" id="KW-0813">Transport</keyword>
<name>A0ABV9LDS0_9FLAO</name>
<evidence type="ECO:0000313" key="9">
    <source>
        <dbReference type="Proteomes" id="UP001595878"/>
    </source>
</evidence>
<organism evidence="8 9">
    <name type="scientific">Dokdonia genika</name>
    <dbReference type="NCBI Taxonomy" id="308113"/>
    <lineage>
        <taxon>Bacteria</taxon>
        <taxon>Pseudomonadati</taxon>
        <taxon>Bacteroidota</taxon>
        <taxon>Flavobacteriia</taxon>
        <taxon>Flavobacteriales</taxon>
        <taxon>Flavobacteriaceae</taxon>
        <taxon>Dokdonia</taxon>
    </lineage>
</organism>
<feature type="transmembrane region" description="Helical" evidence="6">
    <location>
        <begin position="87"/>
        <end position="105"/>
    </location>
</feature>
<feature type="transmembrane region" description="Helical" evidence="6">
    <location>
        <begin position="261"/>
        <end position="282"/>
    </location>
</feature>
<dbReference type="Gene3D" id="1.20.1720.10">
    <property type="entry name" value="Multidrug resistance protein D"/>
    <property type="match status" value="1"/>
</dbReference>
<feature type="transmembrane region" description="Helical" evidence="6">
    <location>
        <begin position="380"/>
        <end position="400"/>
    </location>
</feature>
<comment type="caution">
    <text evidence="8">The sequence shown here is derived from an EMBL/GenBank/DDBJ whole genome shotgun (WGS) entry which is preliminary data.</text>
</comment>
<keyword evidence="3 6" id="KW-0812">Transmembrane</keyword>
<feature type="transmembrane region" description="Helical" evidence="6">
    <location>
        <begin position="225"/>
        <end position="249"/>
    </location>
</feature>
<dbReference type="InterPro" id="IPR020846">
    <property type="entry name" value="MFS_dom"/>
</dbReference>
<evidence type="ECO:0000256" key="6">
    <source>
        <dbReference type="SAM" id="Phobius"/>
    </source>
</evidence>
<dbReference type="CDD" id="cd17320">
    <property type="entry name" value="MFS_MdfA_MDR_like"/>
    <property type="match status" value="1"/>
</dbReference>
<dbReference type="InterPro" id="IPR011701">
    <property type="entry name" value="MFS"/>
</dbReference>
<dbReference type="PANTHER" id="PTHR23502:SF132">
    <property type="entry name" value="POLYAMINE TRANSPORTER 2-RELATED"/>
    <property type="match status" value="1"/>
</dbReference>
<dbReference type="PROSITE" id="PS50850">
    <property type="entry name" value="MFS"/>
    <property type="match status" value="1"/>
</dbReference>
<feature type="transmembrane region" description="Helical" evidence="6">
    <location>
        <begin position="347"/>
        <end position="368"/>
    </location>
</feature>
<protein>
    <submittedName>
        <fullName evidence="8">Multidrug effflux MFS transporter</fullName>
    </submittedName>
</protein>